<keyword evidence="8 10" id="KW-0807">Transducer</keyword>
<accession>A0A0J1IKV1</accession>
<dbReference type="AlphaFoldDB" id="A0A0J1IKV1"/>
<keyword evidence="2" id="KW-1003">Cell membrane</keyword>
<keyword evidence="3" id="KW-0488">Methylation</keyword>
<dbReference type="OrthoDB" id="9760371at2"/>
<dbReference type="Proteomes" id="UP000036045">
    <property type="component" value="Unassembled WGS sequence"/>
</dbReference>
<evidence type="ECO:0000256" key="8">
    <source>
        <dbReference type="ARBA" id="ARBA00023224"/>
    </source>
</evidence>
<evidence type="ECO:0000256" key="1">
    <source>
        <dbReference type="ARBA" id="ARBA00004651"/>
    </source>
</evidence>
<dbReference type="Pfam" id="PF00672">
    <property type="entry name" value="HAMP"/>
    <property type="match status" value="1"/>
</dbReference>
<dbReference type="SUPFAM" id="SSF58104">
    <property type="entry name" value="Methyl-accepting chemotaxis protein (MCP) signaling domain"/>
    <property type="match status" value="1"/>
</dbReference>
<evidence type="ECO:0000256" key="3">
    <source>
        <dbReference type="ARBA" id="ARBA00022481"/>
    </source>
</evidence>
<keyword evidence="5 11" id="KW-0812">Transmembrane</keyword>
<feature type="domain" description="HAMP" evidence="13">
    <location>
        <begin position="308"/>
        <end position="361"/>
    </location>
</feature>
<dbReference type="GO" id="GO:0007165">
    <property type="term" value="P:signal transduction"/>
    <property type="evidence" value="ECO:0007669"/>
    <property type="project" value="UniProtKB-KW"/>
</dbReference>
<dbReference type="SMART" id="SM00283">
    <property type="entry name" value="MA"/>
    <property type="match status" value="1"/>
</dbReference>
<dbReference type="SUPFAM" id="SSF103190">
    <property type="entry name" value="Sensory domain-like"/>
    <property type="match status" value="1"/>
</dbReference>
<dbReference type="InterPro" id="IPR029151">
    <property type="entry name" value="Sensor-like_sf"/>
</dbReference>
<evidence type="ECO:0000256" key="4">
    <source>
        <dbReference type="ARBA" id="ARBA00022500"/>
    </source>
</evidence>
<keyword evidence="4" id="KW-0145">Chemotaxis</keyword>
<evidence type="ECO:0000256" key="7">
    <source>
        <dbReference type="ARBA" id="ARBA00023136"/>
    </source>
</evidence>
<dbReference type="InterPro" id="IPR033479">
    <property type="entry name" value="dCache_1"/>
</dbReference>
<keyword evidence="7 11" id="KW-0472">Membrane</keyword>
<dbReference type="PATRIC" id="fig|1397.4.peg.5490"/>
<evidence type="ECO:0000256" key="10">
    <source>
        <dbReference type="PROSITE-ProRule" id="PRU00284"/>
    </source>
</evidence>
<comment type="subcellular location">
    <subcellularLocation>
        <location evidence="1">Cell membrane</location>
        <topology evidence="1">Multi-pass membrane protein</topology>
    </subcellularLocation>
</comment>
<dbReference type="SMART" id="SM00304">
    <property type="entry name" value="HAMP"/>
    <property type="match status" value="1"/>
</dbReference>
<dbReference type="PANTHER" id="PTHR32089">
    <property type="entry name" value="METHYL-ACCEPTING CHEMOTAXIS PROTEIN MCPB"/>
    <property type="match status" value="1"/>
</dbReference>
<dbReference type="GO" id="GO:0006935">
    <property type="term" value="P:chemotaxis"/>
    <property type="evidence" value="ECO:0007669"/>
    <property type="project" value="UniProtKB-KW"/>
</dbReference>
<dbReference type="InterPro" id="IPR003660">
    <property type="entry name" value="HAMP_dom"/>
</dbReference>
<dbReference type="PROSITE" id="PS50885">
    <property type="entry name" value="HAMP"/>
    <property type="match status" value="1"/>
</dbReference>
<protein>
    <submittedName>
        <fullName evidence="14">Chemotaxis protein</fullName>
    </submittedName>
</protein>
<comment type="caution">
    <text evidence="14">The sequence shown here is derived from an EMBL/GenBank/DDBJ whole genome shotgun (WGS) entry which is preliminary data.</text>
</comment>
<dbReference type="Gene3D" id="6.10.340.10">
    <property type="match status" value="1"/>
</dbReference>
<keyword evidence="6 11" id="KW-1133">Transmembrane helix</keyword>
<comment type="similarity">
    <text evidence="9">Belongs to the methyl-accepting chemotaxis (MCP) protein family.</text>
</comment>
<gene>
    <name evidence="14" type="ORF">ABW02_10880</name>
</gene>
<evidence type="ECO:0000259" key="13">
    <source>
        <dbReference type="PROSITE" id="PS50885"/>
    </source>
</evidence>
<dbReference type="PANTHER" id="PTHR32089:SF114">
    <property type="entry name" value="METHYL-ACCEPTING CHEMOTAXIS PROTEIN MCPB"/>
    <property type="match status" value="1"/>
</dbReference>
<evidence type="ECO:0000256" key="5">
    <source>
        <dbReference type="ARBA" id="ARBA00022692"/>
    </source>
</evidence>
<dbReference type="Gene3D" id="3.30.450.20">
    <property type="entry name" value="PAS domain"/>
    <property type="match status" value="1"/>
</dbReference>
<evidence type="ECO:0000256" key="2">
    <source>
        <dbReference type="ARBA" id="ARBA00022475"/>
    </source>
</evidence>
<keyword evidence="15" id="KW-1185">Reference proteome</keyword>
<name>A0A0J1IKV1_NIACI</name>
<feature type="transmembrane region" description="Helical" evidence="11">
    <location>
        <begin position="287"/>
        <end position="307"/>
    </location>
</feature>
<evidence type="ECO:0000313" key="14">
    <source>
        <dbReference type="EMBL" id="KLV26592.1"/>
    </source>
</evidence>
<dbReference type="RefSeq" id="WP_047942074.1">
    <property type="nucleotide sequence ID" value="NZ_LDPH01000008.1"/>
</dbReference>
<proteinExistence type="inferred from homology"/>
<dbReference type="Gene3D" id="1.10.287.950">
    <property type="entry name" value="Methyl-accepting chemotaxis protein"/>
    <property type="match status" value="1"/>
</dbReference>
<dbReference type="CDD" id="cd11386">
    <property type="entry name" value="MCP_signal"/>
    <property type="match status" value="1"/>
</dbReference>
<dbReference type="InterPro" id="IPR004089">
    <property type="entry name" value="MCPsignal_dom"/>
</dbReference>
<dbReference type="GO" id="GO:0005886">
    <property type="term" value="C:plasma membrane"/>
    <property type="evidence" value="ECO:0007669"/>
    <property type="project" value="UniProtKB-SubCell"/>
</dbReference>
<organism evidence="14 15">
    <name type="scientific">Niallia circulans</name>
    <name type="common">Bacillus circulans</name>
    <dbReference type="NCBI Taxonomy" id="1397"/>
    <lineage>
        <taxon>Bacteria</taxon>
        <taxon>Bacillati</taxon>
        <taxon>Bacillota</taxon>
        <taxon>Bacilli</taxon>
        <taxon>Bacillales</taxon>
        <taxon>Bacillaceae</taxon>
        <taxon>Niallia</taxon>
    </lineage>
</organism>
<dbReference type="EMBL" id="LDPH01000008">
    <property type="protein sequence ID" value="KLV26592.1"/>
    <property type="molecule type" value="Genomic_DNA"/>
</dbReference>
<feature type="transmembrane region" description="Helical" evidence="11">
    <location>
        <begin position="12"/>
        <end position="35"/>
    </location>
</feature>
<evidence type="ECO:0000259" key="12">
    <source>
        <dbReference type="PROSITE" id="PS50111"/>
    </source>
</evidence>
<sequence length="666" mass="72057">MKKSKDRSIKTKFILYFLLIGLIPVIIASSIIYYVSSNNALNKEEEWLGNQTASTVENMEEWIQKRLDELTLISKSDTIINGDLAARSKQINIVKEQDPTYESVVVIGKDGMVEAHTDPSLVGKLDLSKRDYFIKGIKGEQSVSNVLVSNSTGNRVLAIATPIINANKEVVGVVSATVNFESLIKQFFQNETSQNSSTYPVLIDSNDIIQYYPNADLIGKTIKEAGFSQKVMDIFEEGKTASGNKNANVNGEEELVTYAPLKSAGLGIYLFTSFDDILQVTKSIKSITIIIIAVVSVLIIGVAIWIANGMTKPIRNIVAQLRLVAAGDLTSKDVAVHSRDEIGQLAENTNSMKHSLRELIKQLKESSEHTAETSAQLAVSADQSNQTSVVITESIQTVAEGAADQAEMVTESTEALDEVAQGVQQIAEASATISEKASSTLNKAQTGKESVEKNITQMNTIQQSVQNSDELTKSLIVRSQDIVKILEVITSIADQTNLLALNAAIEAARAGEHGKGFAVVADEVRKLAEESQRSSQEIAGIVTKIQGEIKQTSESMNAVMDEVQSGVLIANNSRELFMEILELTYEVSDNITNMSATSEEISAGAEEVSASFNQISTITKNTKASTQEVAAASEEQLAGIEEISSAAQSLKNLAAELEKTITKFTI</sequence>
<evidence type="ECO:0000313" key="15">
    <source>
        <dbReference type="Proteomes" id="UP000036045"/>
    </source>
</evidence>
<reference evidence="14 15" key="1">
    <citation type="submission" date="2015-05" db="EMBL/GenBank/DDBJ databases">
        <title>Whole genome sequence and identification of bacterial endophytes from Costus igneus.</title>
        <authorList>
            <person name="Lee Y.P."/>
            <person name="Gan H.M."/>
            <person name="Eng W."/>
            <person name="Wheatley M.S."/>
            <person name="Caraballo A."/>
            <person name="Polter S."/>
            <person name="Savka M.A."/>
            <person name="Hudson A.O."/>
        </authorList>
    </citation>
    <scope>NUCLEOTIDE SEQUENCE [LARGE SCALE GENOMIC DNA]</scope>
    <source>
        <strain evidence="14 15">RIT379</strain>
    </source>
</reference>
<feature type="domain" description="Methyl-accepting transducer" evidence="12">
    <location>
        <begin position="380"/>
        <end position="616"/>
    </location>
</feature>
<dbReference type="CDD" id="cd06225">
    <property type="entry name" value="HAMP"/>
    <property type="match status" value="1"/>
</dbReference>
<dbReference type="CDD" id="cd12914">
    <property type="entry name" value="PDC1_DGC_like"/>
    <property type="match status" value="1"/>
</dbReference>
<evidence type="ECO:0000256" key="11">
    <source>
        <dbReference type="SAM" id="Phobius"/>
    </source>
</evidence>
<evidence type="ECO:0000256" key="6">
    <source>
        <dbReference type="ARBA" id="ARBA00022989"/>
    </source>
</evidence>
<evidence type="ECO:0000256" key="9">
    <source>
        <dbReference type="ARBA" id="ARBA00029447"/>
    </source>
</evidence>
<dbReference type="PROSITE" id="PS50111">
    <property type="entry name" value="CHEMOTAXIS_TRANSDUC_2"/>
    <property type="match status" value="1"/>
</dbReference>
<dbReference type="Pfam" id="PF02743">
    <property type="entry name" value="dCache_1"/>
    <property type="match status" value="1"/>
</dbReference>
<dbReference type="Pfam" id="PF00015">
    <property type="entry name" value="MCPsignal"/>
    <property type="match status" value="1"/>
</dbReference>